<dbReference type="EMBL" id="CAJMWS010000504">
    <property type="protein sequence ID" value="CAE6448323.1"/>
    <property type="molecule type" value="Genomic_DNA"/>
</dbReference>
<evidence type="ECO:0000256" key="2">
    <source>
        <dbReference type="ARBA" id="ARBA00022737"/>
    </source>
</evidence>
<feature type="repeat" description="WD" evidence="3">
    <location>
        <begin position="923"/>
        <end position="955"/>
    </location>
</feature>
<dbReference type="Pfam" id="PF24883">
    <property type="entry name" value="NPHP3_N"/>
    <property type="match status" value="1"/>
</dbReference>
<evidence type="ECO:0000259" key="5">
    <source>
        <dbReference type="PROSITE" id="PS50837"/>
    </source>
</evidence>
<dbReference type="InterPro" id="IPR056884">
    <property type="entry name" value="NPHP3-like_N"/>
</dbReference>
<dbReference type="PRINTS" id="PR00320">
    <property type="entry name" value="GPROTEINBRPT"/>
</dbReference>
<protein>
    <recommendedName>
        <fullName evidence="5">NACHT domain-containing protein</fullName>
    </recommendedName>
</protein>
<comment type="caution">
    <text evidence="6">The sequence shown here is derived from an EMBL/GenBank/DDBJ whole genome shotgun (WGS) entry which is preliminary data.</text>
</comment>
<feature type="compositionally biased region" description="Basic and acidic residues" evidence="4">
    <location>
        <begin position="1"/>
        <end position="10"/>
    </location>
</feature>
<proteinExistence type="predicted"/>
<feature type="domain" description="NACHT" evidence="5">
    <location>
        <begin position="303"/>
        <end position="448"/>
    </location>
</feature>
<reference evidence="6" key="1">
    <citation type="submission" date="2021-01" db="EMBL/GenBank/DDBJ databases">
        <authorList>
            <person name="Kaushik A."/>
        </authorList>
    </citation>
    <scope>NUCLEOTIDE SEQUENCE</scope>
    <source>
        <strain evidence="6">AG1-1C</strain>
    </source>
</reference>
<feature type="repeat" description="WD" evidence="3">
    <location>
        <begin position="1052"/>
        <end position="1093"/>
    </location>
</feature>
<feature type="region of interest" description="Disordered" evidence="4">
    <location>
        <begin position="1"/>
        <end position="37"/>
    </location>
</feature>
<accession>A0A8H3GG99</accession>
<keyword evidence="1 3" id="KW-0853">WD repeat</keyword>
<dbReference type="Gene3D" id="3.40.50.300">
    <property type="entry name" value="P-loop containing nucleotide triphosphate hydrolases"/>
    <property type="match status" value="1"/>
</dbReference>
<sequence>MAYTAAEREQITQIDGNTATSHSIGHPHPHPAEPVGDTTVRLGQVIGPHIDTTVEASKIVHIDSNLEPVSILCRTPSTIATKQMDVEPSNVTQQNEPSTRGQGNQNVAWKGLRESLQILGTTSSMFPPLSSAVGSLISCLDGFEASLQTRQEFRDLAIELATMIQSLQQYMIRSPSVFMSNSTTNVIMALNRDVTEIRERLSYTSVPRRVIRGAGMDEEELIRYYRRIQSHFQQLQTSASMCAWSIANEQLVNARLERLNPVKQAAYDSSFSTQMNRRGCTEGTRVGILDSLDSWLCNSAHSSIYWMNGMAGTGKTTVASTFCERVEQRKLLGASFFCTRSSAECRDVARILPTISYQLARYSIPFQSALCEIMEQNPDIGSKNILKQFEKLLKEPLQRAKDTIPNNLIVVIDALDECDDRKEVELILDMLFHHLDHIPLKFFITSRPEQEIFEKMSTHAQLREVLHLHDIEQSLVQGDIELYLKEELEPMSPSPSEIDQLAQRSGTLFIYAATLVRYISGKRSVDSRKRLQAVLDLTTKSTKQHAQIDALYTAVLDSALREDGLLEIDDTEDILTVLRIVLLAQEPVSVEIIAGLADIESPERVVHALQPLRSVLHQSEDTGLVSTLHASFPDFMFSNERSRSYFCDVAEHSQLLARRSFLVMREQLRFNICDLRSSFVPDGKVENIQERIKLGISPILAYTCRYWGSHLVLAPHLDILQRMLEDFLSHRLLFWMEVLNLRRDLSLGVDGLLKVQGWLQRAGPSLSDLVTFFDDVRSFVTQFAVNPVSQSTPHIYISSLAFCPESNSVHKHYRKATQGLLELKGSLMDRREAAPLAIWSFDSEIQSLALSPDGTRVVIGCLDDTVSIFSAYDGILQVGPLQGHPNSVGLVAFPPEGVRVVSASLGSIRVWNVYNGTRISGRFQGHMRYINSFSFSPDGTRVVSGGHDCTVRIWSAHDAMPLLDPFADHTDSVLRVIFSPDGSLVASASSDQTIRLWNSYDGTPVVAPLRGHTGPVDSLVFTPDGTHIISGSSDKTVRVWSTSDGSAIPIKFEGCEGGINSLAISPDGMRIAAGCNDHAVRVWKINDGKLASGPFFGHTAAVKSVTYSPDGTRVLSGSADRSVRVWNVRDGMFPPAPPPPLDAVVNIRSVAFCPDNIHFLSSGRHAVRVWDITDGSFITSPNHTNFFPTPLCSLSPDGYYISGTSKHGKIQITSTIDGSLVAGPFEIERTLLSTFSFSHNNKAIIMGCQDGTIKVCALEGENVAVGSFVAHRRGVSSLSESFDCSLLVSYSDFEFTLRVWDIVTPALNLKLSSDASTDSTCETTYAAIYEGWRITDDGWVTNNSQHLLFWLPPDVASAWCSPYAKLVITKSGTLQVPKQKPFVGDQWVKCYLPK</sequence>
<feature type="repeat" description="WD" evidence="3">
    <location>
        <begin position="1009"/>
        <end position="1050"/>
    </location>
</feature>
<evidence type="ECO:0000256" key="4">
    <source>
        <dbReference type="SAM" id="MobiDB-lite"/>
    </source>
</evidence>
<dbReference type="InterPro" id="IPR027417">
    <property type="entry name" value="P-loop_NTPase"/>
</dbReference>
<gene>
    <name evidence="6" type="ORF">RDB_LOCUS141585</name>
</gene>
<dbReference type="InterPro" id="IPR007111">
    <property type="entry name" value="NACHT_NTPase"/>
</dbReference>
<dbReference type="InterPro" id="IPR001680">
    <property type="entry name" value="WD40_rpt"/>
</dbReference>
<dbReference type="PANTHER" id="PTHR19879:SF9">
    <property type="entry name" value="TRANSCRIPTION INITIATION FACTOR TFIID SUBUNIT 5"/>
    <property type="match status" value="1"/>
</dbReference>
<dbReference type="InterPro" id="IPR020472">
    <property type="entry name" value="WD40_PAC1"/>
</dbReference>
<evidence type="ECO:0000256" key="1">
    <source>
        <dbReference type="ARBA" id="ARBA00022574"/>
    </source>
</evidence>
<dbReference type="SMART" id="SM00320">
    <property type="entry name" value="WD40"/>
    <property type="match status" value="10"/>
</dbReference>
<dbReference type="InterPro" id="IPR036322">
    <property type="entry name" value="WD40_repeat_dom_sf"/>
</dbReference>
<dbReference type="Gene3D" id="2.130.10.10">
    <property type="entry name" value="YVTN repeat-like/Quinoprotein amine dehydrogenase"/>
    <property type="match status" value="4"/>
</dbReference>
<dbReference type="Pfam" id="PF00400">
    <property type="entry name" value="WD40"/>
    <property type="match status" value="9"/>
</dbReference>
<feature type="compositionally biased region" description="Polar residues" evidence="4">
    <location>
        <begin position="11"/>
        <end position="23"/>
    </location>
</feature>
<feature type="repeat" description="WD" evidence="3">
    <location>
        <begin position="966"/>
        <end position="1007"/>
    </location>
</feature>
<dbReference type="PROSITE" id="PS50294">
    <property type="entry name" value="WD_REPEATS_REGION"/>
    <property type="match status" value="5"/>
</dbReference>
<name>A0A8H3GG99_9AGAM</name>
<keyword evidence="2" id="KW-0677">Repeat</keyword>
<dbReference type="Proteomes" id="UP000663846">
    <property type="component" value="Unassembled WGS sequence"/>
</dbReference>
<feature type="repeat" description="WD" evidence="3">
    <location>
        <begin position="881"/>
        <end position="921"/>
    </location>
</feature>
<organism evidence="6 7">
    <name type="scientific">Rhizoctonia solani</name>
    <dbReference type="NCBI Taxonomy" id="456999"/>
    <lineage>
        <taxon>Eukaryota</taxon>
        <taxon>Fungi</taxon>
        <taxon>Dikarya</taxon>
        <taxon>Basidiomycota</taxon>
        <taxon>Agaricomycotina</taxon>
        <taxon>Agaricomycetes</taxon>
        <taxon>Cantharellales</taxon>
        <taxon>Ceratobasidiaceae</taxon>
        <taxon>Rhizoctonia</taxon>
    </lineage>
</organism>
<dbReference type="SUPFAM" id="SSF50978">
    <property type="entry name" value="WD40 repeat-like"/>
    <property type="match status" value="2"/>
</dbReference>
<dbReference type="SUPFAM" id="SSF52540">
    <property type="entry name" value="P-loop containing nucleoside triphosphate hydrolases"/>
    <property type="match status" value="1"/>
</dbReference>
<dbReference type="PANTHER" id="PTHR19879">
    <property type="entry name" value="TRANSCRIPTION INITIATION FACTOR TFIID"/>
    <property type="match status" value="1"/>
</dbReference>
<dbReference type="PROSITE" id="PS50837">
    <property type="entry name" value="NACHT"/>
    <property type="match status" value="1"/>
</dbReference>
<dbReference type="InterPro" id="IPR019775">
    <property type="entry name" value="WD40_repeat_CS"/>
</dbReference>
<dbReference type="PROSITE" id="PS50082">
    <property type="entry name" value="WD_REPEATS_2"/>
    <property type="match status" value="6"/>
</dbReference>
<dbReference type="InterPro" id="IPR015943">
    <property type="entry name" value="WD40/YVTN_repeat-like_dom_sf"/>
</dbReference>
<evidence type="ECO:0000313" key="6">
    <source>
        <dbReference type="EMBL" id="CAE6448323.1"/>
    </source>
</evidence>
<dbReference type="PROSITE" id="PS00678">
    <property type="entry name" value="WD_REPEATS_1"/>
    <property type="match status" value="1"/>
</dbReference>
<feature type="repeat" description="WD" evidence="3">
    <location>
        <begin position="1095"/>
        <end position="1131"/>
    </location>
</feature>
<evidence type="ECO:0000313" key="7">
    <source>
        <dbReference type="Proteomes" id="UP000663846"/>
    </source>
</evidence>
<evidence type="ECO:0000256" key="3">
    <source>
        <dbReference type="PROSITE-ProRule" id="PRU00221"/>
    </source>
</evidence>
<dbReference type="CDD" id="cd00200">
    <property type="entry name" value="WD40"/>
    <property type="match status" value="2"/>
</dbReference>